<reference evidence="2 3" key="1">
    <citation type="submission" date="2019-02" db="EMBL/GenBank/DDBJ databases">
        <title>Deep-cultivation of Planctomycetes and their phenomic and genomic characterization uncovers novel biology.</title>
        <authorList>
            <person name="Wiegand S."/>
            <person name="Jogler M."/>
            <person name="Boedeker C."/>
            <person name="Pinto D."/>
            <person name="Vollmers J."/>
            <person name="Rivas-Marin E."/>
            <person name="Kohn T."/>
            <person name="Peeters S.H."/>
            <person name="Heuer A."/>
            <person name="Rast P."/>
            <person name="Oberbeckmann S."/>
            <person name="Bunk B."/>
            <person name="Jeske O."/>
            <person name="Meyerdierks A."/>
            <person name="Storesund J.E."/>
            <person name="Kallscheuer N."/>
            <person name="Luecker S."/>
            <person name="Lage O.M."/>
            <person name="Pohl T."/>
            <person name="Merkel B.J."/>
            <person name="Hornburger P."/>
            <person name="Mueller R.-W."/>
            <person name="Bruemmer F."/>
            <person name="Labrenz M."/>
            <person name="Spormann A.M."/>
            <person name="Op den Camp H."/>
            <person name="Overmann J."/>
            <person name="Amann R."/>
            <person name="Jetten M.S.M."/>
            <person name="Mascher T."/>
            <person name="Medema M.H."/>
            <person name="Devos D.P."/>
            <person name="Kaster A.-K."/>
            <person name="Ovreas L."/>
            <person name="Rohde M."/>
            <person name="Galperin M.Y."/>
            <person name="Jogler C."/>
        </authorList>
    </citation>
    <scope>NUCLEOTIDE SEQUENCE [LARGE SCALE GENOMIC DNA]</scope>
    <source>
        <strain evidence="2 3">Poly24</strain>
    </source>
</reference>
<dbReference type="OrthoDB" id="213636at2"/>
<sequence length="129" mass="14443">MTDDSAIRELQRTWFRATEDGDIATISGLMTDDIVFLTPGRPPFGRQEFIESFQGMIDHVAMHCNGEYEEIIVTGDFAYARARLEIIVTPKSGGIPKHLSGNTLSILRRSTDGKWKLCRDANLLTPKSN</sequence>
<dbReference type="KEGG" id="rcf:Poly24_45900"/>
<dbReference type="InterPro" id="IPR027843">
    <property type="entry name" value="DUF4440"/>
</dbReference>
<feature type="domain" description="DUF4440" evidence="1">
    <location>
        <begin position="7"/>
        <end position="117"/>
    </location>
</feature>
<dbReference type="Proteomes" id="UP000315082">
    <property type="component" value="Chromosome"/>
</dbReference>
<dbReference type="EMBL" id="CP036348">
    <property type="protein sequence ID" value="QDV70857.1"/>
    <property type="molecule type" value="Genomic_DNA"/>
</dbReference>
<organism evidence="2 3">
    <name type="scientific">Rosistilla carotiformis</name>
    <dbReference type="NCBI Taxonomy" id="2528017"/>
    <lineage>
        <taxon>Bacteria</taxon>
        <taxon>Pseudomonadati</taxon>
        <taxon>Planctomycetota</taxon>
        <taxon>Planctomycetia</taxon>
        <taxon>Pirellulales</taxon>
        <taxon>Pirellulaceae</taxon>
        <taxon>Rosistilla</taxon>
    </lineage>
</organism>
<dbReference type="InterPro" id="IPR032710">
    <property type="entry name" value="NTF2-like_dom_sf"/>
</dbReference>
<name>A0A518JZ79_9BACT</name>
<dbReference type="RefSeq" id="WP_145100750.1">
    <property type="nucleotide sequence ID" value="NZ_CP036348.1"/>
</dbReference>
<gene>
    <name evidence="2" type="ORF">Poly24_45900</name>
</gene>
<dbReference type="NCBIfam" id="TIGR02246">
    <property type="entry name" value="SgcJ/EcaC family oxidoreductase"/>
    <property type="match status" value="1"/>
</dbReference>
<dbReference type="Pfam" id="PF14534">
    <property type="entry name" value="DUF4440"/>
    <property type="match status" value="1"/>
</dbReference>
<keyword evidence="3" id="KW-1185">Reference proteome</keyword>
<evidence type="ECO:0000313" key="2">
    <source>
        <dbReference type="EMBL" id="QDV70857.1"/>
    </source>
</evidence>
<dbReference type="InterPro" id="IPR011944">
    <property type="entry name" value="Steroid_delta5-4_isomerase"/>
</dbReference>
<dbReference type="SUPFAM" id="SSF54427">
    <property type="entry name" value="NTF2-like"/>
    <property type="match status" value="1"/>
</dbReference>
<dbReference type="AlphaFoldDB" id="A0A518JZ79"/>
<proteinExistence type="predicted"/>
<evidence type="ECO:0000259" key="1">
    <source>
        <dbReference type="Pfam" id="PF14534"/>
    </source>
</evidence>
<protein>
    <submittedName>
        <fullName evidence="2">SnoaL-like domain protein</fullName>
    </submittedName>
</protein>
<accession>A0A518JZ79</accession>
<evidence type="ECO:0000313" key="3">
    <source>
        <dbReference type="Proteomes" id="UP000315082"/>
    </source>
</evidence>
<dbReference type="Gene3D" id="3.10.450.50">
    <property type="match status" value="1"/>
</dbReference>